<accession>A0A179SQM4</accession>
<keyword evidence="1" id="KW-0805">Transcription regulation</keyword>
<keyword evidence="2" id="KW-0238">DNA-binding</keyword>
<keyword evidence="6" id="KW-1185">Reference proteome</keyword>
<evidence type="ECO:0000313" key="5">
    <source>
        <dbReference type="EMBL" id="OAS84076.1"/>
    </source>
</evidence>
<dbReference type="SUPFAM" id="SSF64288">
    <property type="entry name" value="Chorismate lyase-like"/>
    <property type="match status" value="1"/>
</dbReference>
<dbReference type="AlphaFoldDB" id="A0A179SQM4"/>
<dbReference type="PANTHER" id="PTHR44846">
    <property type="entry name" value="MANNOSYL-D-GLYCERATE TRANSPORT/METABOLISM SYSTEM REPRESSOR MNGR-RELATED"/>
    <property type="match status" value="1"/>
</dbReference>
<dbReference type="InterPro" id="IPR050679">
    <property type="entry name" value="Bact_HTH_transcr_reg"/>
</dbReference>
<proteinExistence type="predicted"/>
<sequence>MTMKLNEDMPCHLEISEYLIRNIQSGIFRENEKIPSENELCLKFNVNRHVIRQALTRLTNLGWITPFQGKGCYVNSLQKPIQYVLSSNTRFSDNMENLGVVHQSKLLSWEKGLPSRVEMKNLLLSEKQAVYRLEILRFIEGQPLSVTTTVMPEEEVPQLEIYLQEFKSLYQIMLDHYQLRPVRSRSIFQASLPLLRDAKVLEIPENIPIIQIESLMNHPTGNSIEYSIARIRGDMHKCLVEF</sequence>
<dbReference type="InterPro" id="IPR028978">
    <property type="entry name" value="Chorismate_lyase_/UTRA_dom_sf"/>
</dbReference>
<gene>
    <name evidence="5" type="ORF">A6K24_08205</name>
</gene>
<dbReference type="Gene3D" id="3.40.1410.10">
    <property type="entry name" value="Chorismate lyase-like"/>
    <property type="match status" value="1"/>
</dbReference>
<dbReference type="SMART" id="SM00866">
    <property type="entry name" value="UTRA"/>
    <property type="match status" value="1"/>
</dbReference>
<dbReference type="Gene3D" id="1.10.10.10">
    <property type="entry name" value="Winged helix-like DNA-binding domain superfamily/Winged helix DNA-binding domain"/>
    <property type="match status" value="1"/>
</dbReference>
<dbReference type="InterPro" id="IPR036390">
    <property type="entry name" value="WH_DNA-bd_sf"/>
</dbReference>
<dbReference type="SUPFAM" id="SSF46785">
    <property type="entry name" value="Winged helix' DNA-binding domain"/>
    <property type="match status" value="1"/>
</dbReference>
<dbReference type="CDD" id="cd07377">
    <property type="entry name" value="WHTH_GntR"/>
    <property type="match status" value="1"/>
</dbReference>
<dbReference type="SMART" id="SM00345">
    <property type="entry name" value="HTH_GNTR"/>
    <property type="match status" value="1"/>
</dbReference>
<dbReference type="RefSeq" id="WP_066337157.1">
    <property type="nucleotide sequence ID" value="NZ_LWSG01000034.1"/>
</dbReference>
<name>A0A179SQM4_9BACI</name>
<reference evidence="6" key="1">
    <citation type="submission" date="2016-04" db="EMBL/GenBank/DDBJ databases">
        <authorList>
            <person name="Lyu Z."/>
            <person name="Lyu W."/>
        </authorList>
    </citation>
    <scope>NUCLEOTIDE SEQUENCE [LARGE SCALE GENOMIC DNA]</scope>
    <source>
        <strain evidence="6">C44</strain>
    </source>
</reference>
<dbReference type="EMBL" id="LWSG01000034">
    <property type="protein sequence ID" value="OAS84076.1"/>
    <property type="molecule type" value="Genomic_DNA"/>
</dbReference>
<dbReference type="Pfam" id="PF00392">
    <property type="entry name" value="GntR"/>
    <property type="match status" value="1"/>
</dbReference>
<evidence type="ECO:0000256" key="3">
    <source>
        <dbReference type="ARBA" id="ARBA00023163"/>
    </source>
</evidence>
<dbReference type="GO" id="GO:0003677">
    <property type="term" value="F:DNA binding"/>
    <property type="evidence" value="ECO:0007669"/>
    <property type="project" value="UniProtKB-KW"/>
</dbReference>
<evidence type="ECO:0000259" key="4">
    <source>
        <dbReference type="PROSITE" id="PS50949"/>
    </source>
</evidence>
<dbReference type="PANTHER" id="PTHR44846:SF1">
    <property type="entry name" value="MANNOSYL-D-GLYCERATE TRANSPORT_METABOLISM SYSTEM REPRESSOR MNGR-RELATED"/>
    <property type="match status" value="1"/>
</dbReference>
<comment type="caution">
    <text evidence="5">The sequence shown here is derived from an EMBL/GenBank/DDBJ whole genome shotgun (WGS) entry which is preliminary data.</text>
</comment>
<dbReference type="GO" id="GO:0045892">
    <property type="term" value="P:negative regulation of DNA-templated transcription"/>
    <property type="evidence" value="ECO:0007669"/>
    <property type="project" value="TreeGrafter"/>
</dbReference>
<keyword evidence="3" id="KW-0804">Transcription</keyword>
<dbReference type="InterPro" id="IPR000524">
    <property type="entry name" value="Tscrpt_reg_HTH_GntR"/>
</dbReference>
<dbReference type="PRINTS" id="PR00035">
    <property type="entry name" value="HTHGNTR"/>
</dbReference>
<dbReference type="OrthoDB" id="9816541at2"/>
<dbReference type="Proteomes" id="UP000078534">
    <property type="component" value="Unassembled WGS sequence"/>
</dbReference>
<evidence type="ECO:0000256" key="2">
    <source>
        <dbReference type="ARBA" id="ARBA00023125"/>
    </source>
</evidence>
<dbReference type="PROSITE" id="PS50949">
    <property type="entry name" value="HTH_GNTR"/>
    <property type="match status" value="1"/>
</dbReference>
<dbReference type="InterPro" id="IPR036388">
    <property type="entry name" value="WH-like_DNA-bd_sf"/>
</dbReference>
<dbReference type="Pfam" id="PF07702">
    <property type="entry name" value="UTRA"/>
    <property type="match status" value="1"/>
</dbReference>
<organism evidence="5 6">
    <name type="scientific">Metabacillus litoralis</name>
    <dbReference type="NCBI Taxonomy" id="152268"/>
    <lineage>
        <taxon>Bacteria</taxon>
        <taxon>Bacillati</taxon>
        <taxon>Bacillota</taxon>
        <taxon>Bacilli</taxon>
        <taxon>Bacillales</taxon>
        <taxon>Bacillaceae</taxon>
        <taxon>Metabacillus</taxon>
    </lineage>
</organism>
<protein>
    <recommendedName>
        <fullName evidence="4">HTH gntR-type domain-containing protein</fullName>
    </recommendedName>
</protein>
<dbReference type="InterPro" id="IPR011663">
    <property type="entry name" value="UTRA"/>
</dbReference>
<dbReference type="STRING" id="152268.A6K24_08205"/>
<feature type="domain" description="HTH gntR-type" evidence="4">
    <location>
        <begin position="9"/>
        <end position="77"/>
    </location>
</feature>
<evidence type="ECO:0000313" key="6">
    <source>
        <dbReference type="Proteomes" id="UP000078534"/>
    </source>
</evidence>
<evidence type="ECO:0000256" key="1">
    <source>
        <dbReference type="ARBA" id="ARBA00023015"/>
    </source>
</evidence>
<dbReference type="GO" id="GO:0003700">
    <property type="term" value="F:DNA-binding transcription factor activity"/>
    <property type="evidence" value="ECO:0007669"/>
    <property type="project" value="InterPro"/>
</dbReference>